<gene>
    <name evidence="2" type="ORF">ABB05_01950</name>
</gene>
<dbReference type="PATRIC" id="fig|217031.6.peg.420"/>
<dbReference type="Proteomes" id="UP000077881">
    <property type="component" value="Unassembled WGS sequence"/>
</dbReference>
<keyword evidence="1" id="KW-0472">Membrane</keyword>
<organism evidence="2 3">
    <name type="scientific">Lederbergia galactosidilytica</name>
    <dbReference type="NCBI Taxonomy" id="217031"/>
    <lineage>
        <taxon>Bacteria</taxon>
        <taxon>Bacillati</taxon>
        <taxon>Bacillota</taxon>
        <taxon>Bacilli</taxon>
        <taxon>Bacillales</taxon>
        <taxon>Bacillaceae</taxon>
        <taxon>Lederbergia</taxon>
    </lineage>
</organism>
<sequence length="202" mass="23271">MSKSDNTFFRILDIFAHFVLLNTLWVILCIPVITIFPATTALFSVVRKWVTEGTDAGVIQLFFTSFKENFKKSFIIGLFWLIAGLILYFDLSLLLQIEFTGKLFVYILLSFSAILYVFLSIYVFFVMVQYELSIVHTLKNALILSVSHLLHTLLFLVIIAAALITAYYFKMFMIIFGSTVAFVLYYIFHRLDAAIIVKKSSY</sequence>
<dbReference type="OrthoDB" id="2182676at2"/>
<keyword evidence="3" id="KW-1185">Reference proteome</keyword>
<dbReference type="Pfam" id="PF04854">
    <property type="entry name" value="DUF624"/>
    <property type="match status" value="1"/>
</dbReference>
<proteinExistence type="predicted"/>
<reference evidence="2 3" key="1">
    <citation type="submission" date="2015-05" db="EMBL/GenBank/DDBJ databases">
        <title>Comparison of genome.</title>
        <authorList>
            <person name="Zheng Z."/>
            <person name="Sun M."/>
        </authorList>
    </citation>
    <scope>NUCLEOTIDE SEQUENCE [LARGE SCALE GENOMIC DNA]</scope>
    <source>
        <strain evidence="2 3">G25-74</strain>
    </source>
</reference>
<evidence type="ECO:0000313" key="3">
    <source>
        <dbReference type="Proteomes" id="UP000077881"/>
    </source>
</evidence>
<name>A0A178A5T8_9BACI</name>
<feature type="transmembrane region" description="Helical" evidence="1">
    <location>
        <begin position="14"/>
        <end position="38"/>
    </location>
</feature>
<protein>
    <recommendedName>
        <fullName evidence="4">DUF624 domain-containing protein</fullName>
    </recommendedName>
</protein>
<dbReference type="EMBL" id="LDJR01000011">
    <property type="protein sequence ID" value="OAK75492.1"/>
    <property type="molecule type" value="Genomic_DNA"/>
</dbReference>
<accession>A0A178A5T8</accession>
<feature type="transmembrane region" description="Helical" evidence="1">
    <location>
        <begin position="103"/>
        <end position="128"/>
    </location>
</feature>
<evidence type="ECO:0000313" key="2">
    <source>
        <dbReference type="EMBL" id="OAK75492.1"/>
    </source>
</evidence>
<feature type="transmembrane region" description="Helical" evidence="1">
    <location>
        <begin position="74"/>
        <end position="97"/>
    </location>
</feature>
<comment type="caution">
    <text evidence="2">The sequence shown here is derived from an EMBL/GenBank/DDBJ whole genome shotgun (WGS) entry which is preliminary data.</text>
</comment>
<dbReference type="RefSeq" id="WP_064467567.1">
    <property type="nucleotide sequence ID" value="NZ_LDJR01000011.1"/>
</dbReference>
<dbReference type="AlphaFoldDB" id="A0A178A5T8"/>
<evidence type="ECO:0000256" key="1">
    <source>
        <dbReference type="SAM" id="Phobius"/>
    </source>
</evidence>
<feature type="transmembrane region" description="Helical" evidence="1">
    <location>
        <begin position="140"/>
        <end position="161"/>
    </location>
</feature>
<keyword evidence="1" id="KW-0812">Transmembrane</keyword>
<dbReference type="InterPro" id="IPR006938">
    <property type="entry name" value="DUF624"/>
</dbReference>
<evidence type="ECO:0008006" key="4">
    <source>
        <dbReference type="Google" id="ProtNLM"/>
    </source>
</evidence>
<dbReference type="STRING" id="217031.ABB05_01950"/>
<feature type="transmembrane region" description="Helical" evidence="1">
    <location>
        <begin position="167"/>
        <end position="188"/>
    </location>
</feature>
<keyword evidence="1" id="KW-1133">Transmembrane helix</keyword>